<dbReference type="HOGENOM" id="CLU_038337_0_0_9"/>
<dbReference type="InterPro" id="IPR036890">
    <property type="entry name" value="HATPase_C_sf"/>
</dbReference>
<dbReference type="EMBL" id="JMQA01000018">
    <property type="protein sequence ID" value="KFN10442.1"/>
    <property type="molecule type" value="Genomic_DNA"/>
</dbReference>
<keyword evidence="3" id="KW-1185">Reference proteome</keyword>
<dbReference type="Pfam" id="PF06580">
    <property type="entry name" value="His_kinase"/>
    <property type="match status" value="1"/>
</dbReference>
<sequence>MSEVIQLADIIEVEAFKSIQEKLAKIVMFPVITIDAEGNPMGAWSNFSPFCKLVRSSSEGERRCISCDYEAGKLAMKHRKPQIYRCHLGLQDCVAPIIAEGYFLGAVLGGQVLTDEADRAKIDAERISVEFGLPLQKVREAIGQIPLVSRQYLEDSVNFDTFVANYIAEISMKKMVQEQFLKESRENLLLERKAKTMELKQLQAQINPHFLFNTLNTIARMALIENAPETEELIYNLCDLLHYNLKNVEEFPKIRAEIESIKKYLYIQTLRYSDRIQYEIKVDPEIMDYRIPSMVLQPLVENAFIHGLEQKRDGGTVRISGCRTPDNRIVITVADNGRGFNPDILRAFANWDEDKGTHTGIGLFNTHERLRGYFGKSYGLSIRSEPDVSTLVHITLPCLREHLPIRMEDEHL</sequence>
<dbReference type="Gene3D" id="3.30.565.10">
    <property type="entry name" value="Histidine kinase-like ATPase, C-terminal domain"/>
    <property type="match status" value="1"/>
</dbReference>
<dbReference type="PATRIC" id="fig|44252.3.peg.1351"/>
<gene>
    <name evidence="2" type="ORF">DJ90_894</name>
</gene>
<evidence type="ECO:0000259" key="1">
    <source>
        <dbReference type="SMART" id="SM00387"/>
    </source>
</evidence>
<dbReference type="AlphaFoldDB" id="A0A090ZII0"/>
<dbReference type="Pfam" id="PF10114">
    <property type="entry name" value="PocR"/>
    <property type="match status" value="1"/>
</dbReference>
<dbReference type="Pfam" id="PF02518">
    <property type="entry name" value="HATPase_c"/>
    <property type="match status" value="1"/>
</dbReference>
<dbReference type="OrthoDB" id="9776552at2"/>
<organism evidence="2 3">
    <name type="scientific">Paenibacillus macerans</name>
    <name type="common">Bacillus macerans</name>
    <dbReference type="NCBI Taxonomy" id="44252"/>
    <lineage>
        <taxon>Bacteria</taxon>
        <taxon>Bacillati</taxon>
        <taxon>Bacillota</taxon>
        <taxon>Bacilli</taxon>
        <taxon>Bacillales</taxon>
        <taxon>Paenibacillaceae</taxon>
        <taxon>Paenibacillus</taxon>
    </lineage>
</organism>
<name>A0A090ZII0_PAEMA</name>
<evidence type="ECO:0000313" key="2">
    <source>
        <dbReference type="EMBL" id="KFN10442.1"/>
    </source>
</evidence>
<dbReference type="InterPro" id="IPR018771">
    <property type="entry name" value="PocR_dom"/>
</dbReference>
<dbReference type="InterPro" id="IPR003594">
    <property type="entry name" value="HATPase_dom"/>
</dbReference>
<keyword evidence="2" id="KW-0808">Transferase</keyword>
<accession>A0A090ZII0</accession>
<feature type="domain" description="Histidine kinase/HSP90-like ATPase" evidence="1">
    <location>
        <begin position="287"/>
        <end position="400"/>
    </location>
</feature>
<reference evidence="2 3" key="1">
    <citation type="submission" date="2014-04" db="EMBL/GenBank/DDBJ databases">
        <authorList>
            <person name="Bishop-Lilly K.A."/>
            <person name="Broomall S.M."/>
            <person name="Chain P.S."/>
            <person name="Chertkov O."/>
            <person name="Coyne S.R."/>
            <person name="Daligault H.E."/>
            <person name="Davenport K.W."/>
            <person name="Erkkila T."/>
            <person name="Frey K.G."/>
            <person name="Gibbons H.S."/>
            <person name="Gu W."/>
            <person name="Jaissle J."/>
            <person name="Johnson S.L."/>
            <person name="Koroleva G.I."/>
            <person name="Ladner J.T."/>
            <person name="Lo C.-C."/>
            <person name="Minogue T.D."/>
            <person name="Munk C."/>
            <person name="Palacios G.F."/>
            <person name="Redden C.L."/>
            <person name="Rosenzweig C.N."/>
            <person name="Scholz M.B."/>
            <person name="Teshima H."/>
            <person name="Xu Y."/>
        </authorList>
    </citation>
    <scope>NUCLEOTIDE SEQUENCE [LARGE SCALE GENOMIC DNA]</scope>
    <source>
        <strain evidence="2 3">8244</strain>
    </source>
</reference>
<dbReference type="InterPro" id="IPR050640">
    <property type="entry name" value="Bact_2-comp_sensor_kinase"/>
</dbReference>
<dbReference type="SMART" id="SM00387">
    <property type="entry name" value="HATPase_c"/>
    <property type="match status" value="1"/>
</dbReference>
<evidence type="ECO:0000313" key="3">
    <source>
        <dbReference type="Proteomes" id="UP000029278"/>
    </source>
</evidence>
<dbReference type="GO" id="GO:0000155">
    <property type="term" value="F:phosphorelay sensor kinase activity"/>
    <property type="evidence" value="ECO:0007669"/>
    <property type="project" value="InterPro"/>
</dbReference>
<dbReference type="SUPFAM" id="SSF55874">
    <property type="entry name" value="ATPase domain of HSP90 chaperone/DNA topoisomerase II/histidine kinase"/>
    <property type="match status" value="1"/>
</dbReference>
<dbReference type="InterPro" id="IPR010559">
    <property type="entry name" value="Sig_transdc_His_kin_internal"/>
</dbReference>
<dbReference type="PANTHER" id="PTHR34220:SF7">
    <property type="entry name" value="SENSOR HISTIDINE KINASE YPDA"/>
    <property type="match status" value="1"/>
</dbReference>
<dbReference type="Proteomes" id="UP000029278">
    <property type="component" value="Unassembled WGS sequence"/>
</dbReference>
<dbReference type="GO" id="GO:0016020">
    <property type="term" value="C:membrane"/>
    <property type="evidence" value="ECO:0007669"/>
    <property type="project" value="InterPro"/>
</dbReference>
<proteinExistence type="predicted"/>
<comment type="caution">
    <text evidence="2">The sequence shown here is derived from an EMBL/GenBank/DDBJ whole genome shotgun (WGS) entry which is preliminary data.</text>
</comment>
<protein>
    <submittedName>
        <fullName evidence="2">Histidine kinase family protein</fullName>
    </submittedName>
</protein>
<dbReference type="STRING" id="44252.DJ90_894"/>
<dbReference type="PANTHER" id="PTHR34220">
    <property type="entry name" value="SENSOR HISTIDINE KINASE YPDA"/>
    <property type="match status" value="1"/>
</dbReference>
<keyword evidence="2" id="KW-0418">Kinase</keyword>